<dbReference type="InterPro" id="IPR034660">
    <property type="entry name" value="DinB/YfiT-like"/>
</dbReference>
<comment type="caution">
    <text evidence="2">The sequence shown here is derived from an EMBL/GenBank/DDBJ whole genome shotgun (WGS) entry which is preliminary data.</text>
</comment>
<dbReference type="EMBL" id="BBZA01000051">
    <property type="protein sequence ID" value="GAP62352.1"/>
    <property type="molecule type" value="Genomic_DNA"/>
</dbReference>
<dbReference type="SUPFAM" id="SSF109854">
    <property type="entry name" value="DinB/YfiT-like putative metalloenzymes"/>
    <property type="match status" value="1"/>
</dbReference>
<evidence type="ECO:0000259" key="1">
    <source>
        <dbReference type="Pfam" id="PF11716"/>
    </source>
</evidence>
<evidence type="ECO:0000313" key="2">
    <source>
        <dbReference type="EMBL" id="GAP62352.1"/>
    </source>
</evidence>
<reference evidence="2 3" key="1">
    <citation type="journal article" date="2015" name="Genome Announc.">
        <title>Draft Genome Sequence of a Heterotrophic Facultative Anaerobic Thermophilic Bacterium, Ardenticatena maritima Strain 110ST.</title>
        <authorList>
            <person name="Kawaichi S."/>
            <person name="Yoshida T."/>
            <person name="Sako Y."/>
            <person name="Nakamura R."/>
        </authorList>
    </citation>
    <scope>NUCLEOTIDE SEQUENCE [LARGE SCALE GENOMIC DNA]</scope>
    <source>
        <strain evidence="2 3">110S</strain>
    </source>
</reference>
<dbReference type="InParanoid" id="A0A0M8K7K2"/>
<protein>
    <recommendedName>
        <fullName evidence="1">Mycothiol-dependent maleylpyruvate isomerase metal-binding domain-containing protein</fullName>
    </recommendedName>
</protein>
<dbReference type="Gene3D" id="1.20.120.450">
    <property type="entry name" value="dinb family like domain"/>
    <property type="match status" value="1"/>
</dbReference>
<name>A0A0M8K7K2_9CHLR</name>
<dbReference type="GO" id="GO:0046872">
    <property type="term" value="F:metal ion binding"/>
    <property type="evidence" value="ECO:0007669"/>
    <property type="project" value="InterPro"/>
</dbReference>
<accession>A0A0M8K7K2</accession>
<dbReference type="AlphaFoldDB" id="A0A0M8K7K2"/>
<dbReference type="InterPro" id="IPR024344">
    <property type="entry name" value="MDMPI_metal-binding"/>
</dbReference>
<proteinExistence type="predicted"/>
<keyword evidence="3" id="KW-1185">Reference proteome</keyword>
<reference evidence="3" key="2">
    <citation type="submission" date="2015-08" db="EMBL/GenBank/DDBJ databases">
        <title>Draft Genome Sequence of a Heterotrophic Facultative Anaerobic Bacterium Ardenticatena maritima Strain 110S.</title>
        <authorList>
            <person name="Kawaichi S."/>
            <person name="Yoshida T."/>
            <person name="Sako Y."/>
            <person name="Nakamura R."/>
        </authorList>
    </citation>
    <scope>NUCLEOTIDE SEQUENCE [LARGE SCALE GENOMIC DNA]</scope>
    <source>
        <strain evidence="3">110S</strain>
    </source>
</reference>
<sequence length="181" mass="20935">MPTFKVRLWATASQKNETKCTRGVAMHDITTLVHEFEQMGQALKAILNQFAPDEEIYPSWTRKEVLAHFAGWYDAAAAALDALLNGRQPEVVAPLGPDYYNARTVEERADLPYEHVVREWQMNRGQFLEQVRRLPESLLTQQTVFPWGETGTVYDLIAGQLHHERYHYDEFVERLSSRSRA</sequence>
<dbReference type="Pfam" id="PF11716">
    <property type="entry name" value="MDMPI_N"/>
    <property type="match status" value="1"/>
</dbReference>
<dbReference type="Proteomes" id="UP000037784">
    <property type="component" value="Unassembled WGS sequence"/>
</dbReference>
<gene>
    <name evidence="2" type="ORF">ARMA_0775</name>
</gene>
<feature type="domain" description="Mycothiol-dependent maleylpyruvate isomerase metal-binding" evidence="1">
    <location>
        <begin position="58"/>
        <end position="143"/>
    </location>
</feature>
<evidence type="ECO:0000313" key="3">
    <source>
        <dbReference type="Proteomes" id="UP000037784"/>
    </source>
</evidence>
<organism evidence="2 3">
    <name type="scientific">Ardenticatena maritima</name>
    <dbReference type="NCBI Taxonomy" id="872965"/>
    <lineage>
        <taxon>Bacteria</taxon>
        <taxon>Bacillati</taxon>
        <taxon>Chloroflexota</taxon>
        <taxon>Ardenticatenia</taxon>
        <taxon>Ardenticatenales</taxon>
        <taxon>Ardenticatenaceae</taxon>
        <taxon>Ardenticatena</taxon>
    </lineage>
</organism>